<sequence length="243" mass="28454">AAEKSQKLFAIEANKWLEAENIPPLPKHRYRFISTNLNVYIYPKPLIKDYLRLFKPGKEWFGLDHSIRESKQTFHLPPNFKRENEKLIFSRWARLDQHKIIVVTGKFHDQYELADNMWGDSFLPQLEILPLVDLVITHGGNNTFIETLYFGKPMIVMPLFADQHDNARRVVETKIARTFNPFTVDENELLNAIDTTLNDSEMAERIQKISKHIRESNTLDVLVRKVEEIAKNPKFPTIKLLSQ</sequence>
<dbReference type="EMBL" id="NCKU01006529">
    <property type="protein sequence ID" value="RWS03408.1"/>
    <property type="molecule type" value="Genomic_DNA"/>
</dbReference>
<dbReference type="PANTHER" id="PTHR48043:SF145">
    <property type="entry name" value="FI06409P-RELATED"/>
    <property type="match status" value="1"/>
</dbReference>
<dbReference type="InterPro" id="IPR002213">
    <property type="entry name" value="UDP_glucos_trans"/>
</dbReference>
<dbReference type="Pfam" id="PF00201">
    <property type="entry name" value="UDPGT"/>
    <property type="match status" value="1"/>
</dbReference>
<reference evidence="6 7" key="1">
    <citation type="journal article" date="2018" name="Gigascience">
        <title>Genomes of trombidid mites reveal novel predicted allergens and laterally-transferred genes associated with secondary metabolism.</title>
        <authorList>
            <person name="Dong X."/>
            <person name="Chaisiri K."/>
            <person name="Xia D."/>
            <person name="Armstrong S.D."/>
            <person name="Fang Y."/>
            <person name="Donnelly M.J."/>
            <person name="Kadowaki T."/>
            <person name="McGarry J.W."/>
            <person name="Darby A.C."/>
            <person name="Makepeace B.L."/>
        </authorList>
    </citation>
    <scope>NUCLEOTIDE SEQUENCE [LARGE SCALE GENOMIC DNA]</scope>
    <source>
        <strain evidence="6">UoL-WK</strain>
    </source>
</reference>
<dbReference type="InterPro" id="IPR035595">
    <property type="entry name" value="UDP_glycos_trans_CS"/>
</dbReference>
<evidence type="ECO:0000256" key="2">
    <source>
        <dbReference type="ARBA" id="ARBA00022676"/>
    </source>
</evidence>
<name>A0A3S3NPA0_9ACAR</name>
<dbReference type="OrthoDB" id="5835829at2759"/>
<evidence type="ECO:0000313" key="7">
    <source>
        <dbReference type="Proteomes" id="UP000285301"/>
    </source>
</evidence>
<dbReference type="CDD" id="cd03784">
    <property type="entry name" value="GT1_Gtf-like"/>
    <property type="match status" value="1"/>
</dbReference>
<keyword evidence="2 4" id="KW-0328">Glycosyltransferase</keyword>
<evidence type="ECO:0000256" key="1">
    <source>
        <dbReference type="ARBA" id="ARBA00009995"/>
    </source>
</evidence>
<evidence type="ECO:0000256" key="5">
    <source>
        <dbReference type="RuleBase" id="RU362059"/>
    </source>
</evidence>
<evidence type="ECO:0000256" key="4">
    <source>
        <dbReference type="RuleBase" id="RU003718"/>
    </source>
</evidence>
<evidence type="ECO:0000313" key="6">
    <source>
        <dbReference type="EMBL" id="RWS03408.1"/>
    </source>
</evidence>
<organism evidence="6 7">
    <name type="scientific">Dinothrombium tinctorium</name>
    <dbReference type="NCBI Taxonomy" id="1965070"/>
    <lineage>
        <taxon>Eukaryota</taxon>
        <taxon>Metazoa</taxon>
        <taxon>Ecdysozoa</taxon>
        <taxon>Arthropoda</taxon>
        <taxon>Chelicerata</taxon>
        <taxon>Arachnida</taxon>
        <taxon>Acari</taxon>
        <taxon>Acariformes</taxon>
        <taxon>Trombidiformes</taxon>
        <taxon>Prostigmata</taxon>
        <taxon>Anystina</taxon>
        <taxon>Parasitengona</taxon>
        <taxon>Trombidioidea</taxon>
        <taxon>Trombidiidae</taxon>
        <taxon>Dinothrombium</taxon>
    </lineage>
</organism>
<dbReference type="GO" id="GO:0015020">
    <property type="term" value="F:glucuronosyltransferase activity"/>
    <property type="evidence" value="ECO:0007669"/>
    <property type="project" value="UniProtKB-EC"/>
</dbReference>
<comment type="catalytic activity">
    <reaction evidence="5">
        <text>glucuronate acceptor + UDP-alpha-D-glucuronate = acceptor beta-D-glucuronoside + UDP + H(+)</text>
        <dbReference type="Rhea" id="RHEA:21032"/>
        <dbReference type="ChEBI" id="CHEBI:15378"/>
        <dbReference type="ChEBI" id="CHEBI:58052"/>
        <dbReference type="ChEBI" id="CHEBI:58223"/>
        <dbReference type="ChEBI" id="CHEBI:132367"/>
        <dbReference type="ChEBI" id="CHEBI:132368"/>
        <dbReference type="EC" id="2.4.1.17"/>
    </reaction>
</comment>
<comment type="subcellular location">
    <subcellularLocation>
        <location evidence="5">Membrane</location>
        <topology evidence="5">Single-pass membrane protein</topology>
    </subcellularLocation>
</comment>
<protein>
    <recommendedName>
        <fullName evidence="5">UDP-glucuronosyltransferase</fullName>
        <ecNumber evidence="5">2.4.1.17</ecNumber>
    </recommendedName>
</protein>
<dbReference type="InterPro" id="IPR050271">
    <property type="entry name" value="UDP-glycosyltransferase"/>
</dbReference>
<comment type="caution">
    <text evidence="6">The sequence shown here is derived from an EMBL/GenBank/DDBJ whole genome shotgun (WGS) entry which is preliminary data.</text>
</comment>
<evidence type="ECO:0000256" key="3">
    <source>
        <dbReference type="ARBA" id="ARBA00022679"/>
    </source>
</evidence>
<dbReference type="Proteomes" id="UP000285301">
    <property type="component" value="Unassembled WGS sequence"/>
</dbReference>
<proteinExistence type="inferred from homology"/>
<dbReference type="PANTHER" id="PTHR48043">
    <property type="entry name" value="EG:EG0003.4 PROTEIN-RELATED"/>
    <property type="match status" value="1"/>
</dbReference>
<feature type="non-terminal residue" evidence="6">
    <location>
        <position position="1"/>
    </location>
</feature>
<dbReference type="Gene3D" id="3.40.50.2000">
    <property type="entry name" value="Glycogen Phosphorylase B"/>
    <property type="match status" value="1"/>
</dbReference>
<keyword evidence="3 4" id="KW-0808">Transferase</keyword>
<dbReference type="GO" id="GO:0016020">
    <property type="term" value="C:membrane"/>
    <property type="evidence" value="ECO:0007669"/>
    <property type="project" value="UniProtKB-SubCell"/>
</dbReference>
<dbReference type="AlphaFoldDB" id="A0A3S3NPA0"/>
<accession>A0A3S3NPA0</accession>
<gene>
    <name evidence="6" type="ORF">B4U79_11141</name>
</gene>
<comment type="similarity">
    <text evidence="1 4">Belongs to the UDP-glycosyltransferase family.</text>
</comment>
<keyword evidence="7" id="KW-1185">Reference proteome</keyword>
<dbReference type="EC" id="2.4.1.17" evidence="5"/>
<dbReference type="PROSITE" id="PS00375">
    <property type="entry name" value="UDPGT"/>
    <property type="match status" value="1"/>
</dbReference>
<dbReference type="SUPFAM" id="SSF53756">
    <property type="entry name" value="UDP-Glycosyltransferase/glycogen phosphorylase"/>
    <property type="match status" value="1"/>
</dbReference>